<accession>A0ACC0BKJ2</accession>
<evidence type="ECO:0000313" key="1">
    <source>
        <dbReference type="EMBL" id="KAI5673118.1"/>
    </source>
</evidence>
<sequence length="94" mass="10724">MNCFLKLHHHCFKEITTAHTRGLTERSRSHFSISCFLLRLIQDVFRCILYIYTSKCCPRGYALIFLTYSLLPRGTQIPYSAAVDLVAGLGVSHT</sequence>
<comment type="caution">
    <text evidence="1">The sequence shown here is derived from an EMBL/GenBank/DDBJ whole genome shotgun (WGS) entry which is preliminary data.</text>
</comment>
<keyword evidence="2" id="KW-1185">Reference proteome</keyword>
<dbReference type="Proteomes" id="UP001060085">
    <property type="component" value="Linkage Group LG03"/>
</dbReference>
<reference evidence="2" key="1">
    <citation type="journal article" date="2023" name="Nat. Plants">
        <title>Single-cell RNA sequencing provides a high-resolution roadmap for understanding the multicellular compartmentation of specialized metabolism.</title>
        <authorList>
            <person name="Sun S."/>
            <person name="Shen X."/>
            <person name="Li Y."/>
            <person name="Li Y."/>
            <person name="Wang S."/>
            <person name="Li R."/>
            <person name="Zhang H."/>
            <person name="Shen G."/>
            <person name="Guo B."/>
            <person name="Wei J."/>
            <person name="Xu J."/>
            <person name="St-Pierre B."/>
            <person name="Chen S."/>
            <person name="Sun C."/>
        </authorList>
    </citation>
    <scope>NUCLEOTIDE SEQUENCE [LARGE SCALE GENOMIC DNA]</scope>
</reference>
<evidence type="ECO:0000313" key="2">
    <source>
        <dbReference type="Proteomes" id="UP001060085"/>
    </source>
</evidence>
<proteinExistence type="predicted"/>
<gene>
    <name evidence="1" type="ORF">M9H77_13482</name>
</gene>
<protein>
    <submittedName>
        <fullName evidence="1">Uncharacterized protein</fullName>
    </submittedName>
</protein>
<organism evidence="1 2">
    <name type="scientific">Catharanthus roseus</name>
    <name type="common">Madagascar periwinkle</name>
    <name type="synonym">Vinca rosea</name>
    <dbReference type="NCBI Taxonomy" id="4058"/>
    <lineage>
        <taxon>Eukaryota</taxon>
        <taxon>Viridiplantae</taxon>
        <taxon>Streptophyta</taxon>
        <taxon>Embryophyta</taxon>
        <taxon>Tracheophyta</taxon>
        <taxon>Spermatophyta</taxon>
        <taxon>Magnoliopsida</taxon>
        <taxon>eudicotyledons</taxon>
        <taxon>Gunneridae</taxon>
        <taxon>Pentapetalae</taxon>
        <taxon>asterids</taxon>
        <taxon>lamiids</taxon>
        <taxon>Gentianales</taxon>
        <taxon>Apocynaceae</taxon>
        <taxon>Rauvolfioideae</taxon>
        <taxon>Vinceae</taxon>
        <taxon>Catharanthinae</taxon>
        <taxon>Catharanthus</taxon>
    </lineage>
</organism>
<name>A0ACC0BKJ2_CATRO</name>
<dbReference type="EMBL" id="CM044703">
    <property type="protein sequence ID" value="KAI5673118.1"/>
    <property type="molecule type" value="Genomic_DNA"/>
</dbReference>